<evidence type="ECO:0000256" key="1">
    <source>
        <dbReference type="SAM" id="MobiDB-lite"/>
    </source>
</evidence>
<dbReference type="EMBL" id="LR725290">
    <property type="protein sequence ID" value="VWO96006.1"/>
    <property type="molecule type" value="Genomic_DNA"/>
</dbReference>
<evidence type="ECO:0000313" key="2">
    <source>
        <dbReference type="EMBL" id="VWO96006.1"/>
    </source>
</evidence>
<proteinExistence type="predicted"/>
<dbReference type="AlphaFoldDB" id="A0A5K1JV24"/>
<accession>A0A5K1JV24</accession>
<reference evidence="2" key="1">
    <citation type="submission" date="2019-10" db="EMBL/GenBank/DDBJ databases">
        <authorList>
            <person name="Nor Muhammad N."/>
        </authorList>
    </citation>
    <scope>NUCLEOTIDE SEQUENCE</scope>
</reference>
<name>A0A5K1JV24_9APHY</name>
<feature type="compositionally biased region" description="Polar residues" evidence="1">
    <location>
        <begin position="121"/>
        <end position="131"/>
    </location>
</feature>
<gene>
    <name evidence="2" type="primary">G4NCI6</name>
</gene>
<sequence length="426" mass="47774">MSSKPLADIYAEQLLSAGYSWHGYPLWVEAPSLRDGRDVFLGDVGWFCEGRFTPLFNAMEAADHPINRNGVPRGFEPVSTTQGPIHVIRQGNNYHPIFWMTGSMTPKVVEARLNLQDEQHASTAANPGNSVTRRESACSPGPGAFVAATAPFIIREDSTTRHVRRYMRENMDSWLEFANTTLKLGLAEQDLLFVSRTAKTTRWIQAAFAGEDSRGQPDHSSSAQVQSAGNPFPMYQCEVERTDPAFAKGGWCLFIGFFKMKRRTTSTPSLDPALEHTVVHEDISRGNLEPRYDPVGLFLDYILEKSEAAFAVATDKEVTYLLARREKIPDLELSPKAIRWLSPTITIDENGVGTVDWELENWKIWWVFIGLGTFPYSKWLTLSNLTQGGPYSERGERKLAKGSVLGRVVERLAEYMLPIKGARQPN</sequence>
<protein>
    <submittedName>
        <fullName evidence="2">Calcium dependent mitochondrial carrier protein</fullName>
    </submittedName>
</protein>
<feature type="region of interest" description="Disordered" evidence="1">
    <location>
        <begin position="120"/>
        <end position="139"/>
    </location>
</feature>
<organism evidence="2">
    <name type="scientific">Ganoderma boninense</name>
    <dbReference type="NCBI Taxonomy" id="34458"/>
    <lineage>
        <taxon>Eukaryota</taxon>
        <taxon>Fungi</taxon>
        <taxon>Dikarya</taxon>
        <taxon>Basidiomycota</taxon>
        <taxon>Agaricomycotina</taxon>
        <taxon>Agaricomycetes</taxon>
        <taxon>Polyporales</taxon>
        <taxon>Polyporaceae</taxon>
        <taxon>Ganoderma</taxon>
    </lineage>
</organism>